<comment type="caution">
    <text evidence="5">The sequence shown here is derived from an EMBL/GenBank/DDBJ whole genome shotgun (WGS) entry which is preliminary data.</text>
</comment>
<dbReference type="Gene3D" id="1.10.580.10">
    <property type="entry name" value="Citrate Synthase, domain 1"/>
    <property type="match status" value="1"/>
</dbReference>
<dbReference type="InterPro" id="IPR036969">
    <property type="entry name" value="Citrate_synthase_sf"/>
</dbReference>
<dbReference type="InterPro" id="IPR016143">
    <property type="entry name" value="Citrate_synth-like_sm_a-sub"/>
</dbReference>
<evidence type="ECO:0000256" key="2">
    <source>
        <dbReference type="ARBA" id="ARBA00010566"/>
    </source>
</evidence>
<evidence type="ECO:0000256" key="4">
    <source>
        <dbReference type="ARBA" id="ARBA00022679"/>
    </source>
</evidence>
<accession>A0A1Y2LCM2</accession>
<keyword evidence="6" id="KW-1185">Reference proteome</keyword>
<evidence type="ECO:0000256" key="1">
    <source>
        <dbReference type="ARBA" id="ARBA00004751"/>
    </source>
</evidence>
<dbReference type="Pfam" id="PF00285">
    <property type="entry name" value="Citrate_synt"/>
    <property type="match status" value="1"/>
</dbReference>
<sequence>MKNNDAPLNETAFFTLSAQDVCAATGISRATLYAYVSRGIVRAIAHPGDGRKSLYDRRDMRKILAGKKRGRSRQSVAASTIDWGEPILVSKITRIADGQFYYRGKDAVVLSDTMTLEDVARHLAGLRIDADRCGAPDFAPADHATPFDRVIAMMAGQVTGPTARDGRPMAAKLMRLAALAAAGIGDDGESPIHVILARAWGAKSRSDAPELLRRALVLCADHELNASAYAVRVAASAGASLPASLLAGLATLSGTRHGGLTPRCRKWMDQVAKGKIDPAFDPVGNNVPPGFGHPLYPDGDPRTRAIMQSCGQVGDAFWARIAARVTDETGQYPSLDFGLALLERELDLPKGAGLGIFAVGRMAGWIAHLFEQRQSGKIIRPRAAE</sequence>
<dbReference type="OrthoDB" id="9786046at2"/>
<dbReference type="GO" id="GO:0005829">
    <property type="term" value="C:cytosol"/>
    <property type="evidence" value="ECO:0007669"/>
    <property type="project" value="TreeGrafter"/>
</dbReference>
<dbReference type="GO" id="GO:0005975">
    <property type="term" value="P:carbohydrate metabolic process"/>
    <property type="evidence" value="ECO:0007669"/>
    <property type="project" value="TreeGrafter"/>
</dbReference>
<dbReference type="CDD" id="cd06102">
    <property type="entry name" value="citrate_synt_like_2"/>
    <property type="match status" value="1"/>
</dbReference>
<comment type="similarity">
    <text evidence="2">Belongs to the citrate synthase family.</text>
</comment>
<proteinExistence type="inferred from homology"/>
<evidence type="ECO:0000313" key="5">
    <source>
        <dbReference type="EMBL" id="OSQ48529.1"/>
    </source>
</evidence>
<evidence type="ECO:0000313" key="6">
    <source>
        <dbReference type="Proteomes" id="UP000193396"/>
    </source>
</evidence>
<organism evidence="5 6">
    <name type="scientific">Thalassospira alkalitolerans</name>
    <dbReference type="NCBI Taxonomy" id="1293890"/>
    <lineage>
        <taxon>Bacteria</taxon>
        <taxon>Pseudomonadati</taxon>
        <taxon>Pseudomonadota</taxon>
        <taxon>Alphaproteobacteria</taxon>
        <taxon>Rhodospirillales</taxon>
        <taxon>Thalassospiraceae</taxon>
        <taxon>Thalassospira</taxon>
    </lineage>
</organism>
<dbReference type="InterPro" id="IPR016142">
    <property type="entry name" value="Citrate_synth-like_lrg_a-sub"/>
</dbReference>
<comment type="pathway">
    <text evidence="1">Carbohydrate metabolism; tricarboxylic acid cycle; isocitrate from oxaloacetate: step 1/2.</text>
</comment>
<dbReference type="PANTHER" id="PTHR11739">
    <property type="entry name" value="CITRATE SYNTHASE"/>
    <property type="match status" value="1"/>
</dbReference>
<dbReference type="PRINTS" id="PR00143">
    <property type="entry name" value="CITRTSNTHASE"/>
</dbReference>
<dbReference type="UniPathway" id="UPA00223">
    <property type="reaction ID" value="UER00717"/>
</dbReference>
<dbReference type="AlphaFoldDB" id="A0A1Y2LCM2"/>
<dbReference type="STRING" id="1293890.TALK_09095"/>
<gene>
    <name evidence="5" type="ORF">TALK_09095</name>
</gene>
<dbReference type="PANTHER" id="PTHR11739:SF4">
    <property type="entry name" value="CITRATE SYNTHASE, PEROXISOMAL"/>
    <property type="match status" value="1"/>
</dbReference>
<dbReference type="Gene3D" id="1.10.230.10">
    <property type="entry name" value="Cytochrome P450-Terp, domain 2"/>
    <property type="match status" value="1"/>
</dbReference>
<protein>
    <recommendedName>
        <fullName evidence="3">citrate synthase (unknown stereospecificity)</fullName>
        <ecNumber evidence="3">2.3.3.16</ecNumber>
    </recommendedName>
</protein>
<dbReference type="EMBL" id="JFKB01000005">
    <property type="protein sequence ID" value="OSQ48529.1"/>
    <property type="molecule type" value="Genomic_DNA"/>
</dbReference>
<evidence type="ECO:0000256" key="3">
    <source>
        <dbReference type="ARBA" id="ARBA00012972"/>
    </source>
</evidence>
<dbReference type="Proteomes" id="UP000193396">
    <property type="component" value="Unassembled WGS sequence"/>
</dbReference>
<dbReference type="GO" id="GO:0036440">
    <property type="term" value="F:citrate synthase activity"/>
    <property type="evidence" value="ECO:0007669"/>
    <property type="project" value="UniProtKB-EC"/>
</dbReference>
<keyword evidence="4" id="KW-0808">Transferase</keyword>
<dbReference type="GO" id="GO:0006099">
    <property type="term" value="P:tricarboxylic acid cycle"/>
    <property type="evidence" value="ECO:0007669"/>
    <property type="project" value="UniProtKB-UniPathway"/>
</dbReference>
<reference evidence="5 6" key="1">
    <citation type="submission" date="2014-03" db="EMBL/GenBank/DDBJ databases">
        <title>The draft genome sequence of Thalassospira alkalitolerans JCM 18968.</title>
        <authorList>
            <person name="Lai Q."/>
            <person name="Shao Z."/>
        </authorList>
    </citation>
    <scope>NUCLEOTIDE SEQUENCE [LARGE SCALE GENOMIC DNA]</scope>
    <source>
        <strain evidence="5 6">JCM 18968</strain>
    </source>
</reference>
<dbReference type="SUPFAM" id="SSF48256">
    <property type="entry name" value="Citrate synthase"/>
    <property type="match status" value="1"/>
</dbReference>
<dbReference type="RefSeq" id="WP_085618280.1">
    <property type="nucleotide sequence ID" value="NZ_JFKB01000005.1"/>
</dbReference>
<dbReference type="InterPro" id="IPR002020">
    <property type="entry name" value="Citrate_synthase"/>
</dbReference>
<name>A0A1Y2LCM2_9PROT</name>
<dbReference type="EC" id="2.3.3.16" evidence="3"/>